<evidence type="ECO:0000313" key="1">
    <source>
        <dbReference type="EMBL" id="MQM12105.1"/>
    </source>
</evidence>
<dbReference type="EMBL" id="NMUH01005198">
    <property type="protein sequence ID" value="MQM12105.1"/>
    <property type="molecule type" value="Genomic_DNA"/>
</dbReference>
<comment type="caution">
    <text evidence="1">The sequence shown here is derived from an EMBL/GenBank/DDBJ whole genome shotgun (WGS) entry which is preliminary data.</text>
</comment>
<sequence>MGRPLVSTLLDLVSTHCPRLAQKVLSYKGAFLVELRMQNMLPHLMTGLEKVIAACEEKNLTNSSDPSILTPILDDVYNGHHGGYERGRGLGWSRGAWRHNMSNEASNENEIDNMHAREREMEARQQEHMEAVLARERELEMRQQKQEEAMEVREREMLSQIQQMKDMLSMFVFSDSVGDLRSRAWTSHVRYNSVQRDCFDNREKLFSIQFAGRQIHVEERRPPSSSAAQEILKFFGLLQRGCEEPLSEPLSLTMTSSWQQLHRQTPTEHTKRECEETLSLTTTSSWQKPHCQMRTEYTKRENK</sequence>
<protein>
    <submittedName>
        <fullName evidence="1">Uncharacterized protein</fullName>
    </submittedName>
</protein>
<name>A0A843X3L2_COLES</name>
<dbReference type="AlphaFoldDB" id="A0A843X3L2"/>
<reference evidence="1" key="1">
    <citation type="submission" date="2017-07" db="EMBL/GenBank/DDBJ databases">
        <title>Taro Niue Genome Assembly and Annotation.</title>
        <authorList>
            <person name="Atibalentja N."/>
            <person name="Keating K."/>
            <person name="Fields C.J."/>
        </authorList>
    </citation>
    <scope>NUCLEOTIDE SEQUENCE</scope>
    <source>
        <strain evidence="1">Niue_2</strain>
        <tissue evidence="1">Leaf</tissue>
    </source>
</reference>
<keyword evidence="2" id="KW-1185">Reference proteome</keyword>
<organism evidence="1 2">
    <name type="scientific">Colocasia esculenta</name>
    <name type="common">Wild taro</name>
    <name type="synonym">Arum esculentum</name>
    <dbReference type="NCBI Taxonomy" id="4460"/>
    <lineage>
        <taxon>Eukaryota</taxon>
        <taxon>Viridiplantae</taxon>
        <taxon>Streptophyta</taxon>
        <taxon>Embryophyta</taxon>
        <taxon>Tracheophyta</taxon>
        <taxon>Spermatophyta</taxon>
        <taxon>Magnoliopsida</taxon>
        <taxon>Liliopsida</taxon>
        <taxon>Araceae</taxon>
        <taxon>Aroideae</taxon>
        <taxon>Colocasieae</taxon>
        <taxon>Colocasia</taxon>
    </lineage>
</organism>
<evidence type="ECO:0000313" key="2">
    <source>
        <dbReference type="Proteomes" id="UP000652761"/>
    </source>
</evidence>
<gene>
    <name evidence="1" type="ORF">Taro_045021</name>
</gene>
<dbReference type="SUPFAM" id="SSF69989">
    <property type="entry name" value="C-terminal domain of PLC-beta"/>
    <property type="match status" value="1"/>
</dbReference>
<proteinExistence type="predicted"/>
<accession>A0A843X3L2</accession>
<dbReference type="Proteomes" id="UP000652761">
    <property type="component" value="Unassembled WGS sequence"/>
</dbReference>